<reference evidence="3 4" key="1">
    <citation type="submission" date="2018-07" db="EMBL/GenBank/DDBJ databases">
        <title>Dyella tabacisoli L4-6T, whole genome shotgun sequence.</title>
        <authorList>
            <person name="Zhou X.-K."/>
            <person name="Li W.-J."/>
            <person name="Duan Y.-Q."/>
        </authorList>
    </citation>
    <scope>NUCLEOTIDE SEQUENCE [LARGE SCALE GENOMIC DNA]</scope>
    <source>
        <strain evidence="3 4">L4-6</strain>
    </source>
</reference>
<organism evidence="3 4">
    <name type="scientific">Dyella tabacisoli</name>
    <dbReference type="NCBI Taxonomy" id="2282381"/>
    <lineage>
        <taxon>Bacteria</taxon>
        <taxon>Pseudomonadati</taxon>
        <taxon>Pseudomonadota</taxon>
        <taxon>Gammaproteobacteria</taxon>
        <taxon>Lysobacterales</taxon>
        <taxon>Rhodanobacteraceae</taxon>
        <taxon>Dyella</taxon>
    </lineage>
</organism>
<evidence type="ECO:0000256" key="2">
    <source>
        <dbReference type="SAM" id="SignalP"/>
    </source>
</evidence>
<dbReference type="AlphaFoldDB" id="A0A369ULZ5"/>
<keyword evidence="4" id="KW-1185">Reference proteome</keyword>
<protein>
    <submittedName>
        <fullName evidence="3">Uncharacterized protein</fullName>
    </submittedName>
</protein>
<feature type="region of interest" description="Disordered" evidence="1">
    <location>
        <begin position="162"/>
        <end position="181"/>
    </location>
</feature>
<dbReference type="OrthoDB" id="9834635at2"/>
<gene>
    <name evidence="3" type="ORF">DVJ77_10120</name>
</gene>
<comment type="caution">
    <text evidence="3">The sequence shown here is derived from an EMBL/GenBank/DDBJ whole genome shotgun (WGS) entry which is preliminary data.</text>
</comment>
<keyword evidence="2" id="KW-0732">Signal</keyword>
<dbReference type="Proteomes" id="UP000253782">
    <property type="component" value="Unassembled WGS sequence"/>
</dbReference>
<evidence type="ECO:0000313" key="3">
    <source>
        <dbReference type="EMBL" id="RDD81527.1"/>
    </source>
</evidence>
<accession>A0A369ULZ5</accession>
<dbReference type="EMBL" id="QQAH01000009">
    <property type="protein sequence ID" value="RDD81527.1"/>
    <property type="molecule type" value="Genomic_DNA"/>
</dbReference>
<feature type="signal peptide" evidence="2">
    <location>
        <begin position="1"/>
        <end position="20"/>
    </location>
</feature>
<feature type="chain" id="PRO_5016711705" evidence="2">
    <location>
        <begin position="21"/>
        <end position="181"/>
    </location>
</feature>
<sequence length="181" mass="19909">MKIRTAACAVLSLVCLPTMAWCKQSTAGLPIAVEAIGIEKSDHRFYLDMRVWNCSSKELTMDIVNLPWGGMLANRLLIYQAYSGETMQAQYPIEDFPETLYVIPGGGYVSGQIDLGSYFPGLLKVKEPRNWVIFWLYQPFGSKGVPVGRRFGGMIPLDPAPSASPGTDACHAEVSRHGAHQ</sequence>
<name>A0A369ULZ5_9GAMM</name>
<feature type="compositionally biased region" description="Basic and acidic residues" evidence="1">
    <location>
        <begin position="170"/>
        <end position="181"/>
    </location>
</feature>
<proteinExistence type="predicted"/>
<dbReference type="RefSeq" id="WP_114845398.1">
    <property type="nucleotide sequence ID" value="NZ_JBHSPE010000005.1"/>
</dbReference>
<evidence type="ECO:0000256" key="1">
    <source>
        <dbReference type="SAM" id="MobiDB-lite"/>
    </source>
</evidence>
<evidence type="ECO:0000313" key="4">
    <source>
        <dbReference type="Proteomes" id="UP000253782"/>
    </source>
</evidence>